<comment type="caution">
    <text evidence="2">The sequence shown here is derived from an EMBL/GenBank/DDBJ whole genome shotgun (WGS) entry which is preliminary data.</text>
</comment>
<gene>
    <name evidence="2" type="ORF">Glove_276g32</name>
</gene>
<feature type="region of interest" description="Disordered" evidence="1">
    <location>
        <begin position="28"/>
        <end position="56"/>
    </location>
</feature>
<dbReference type="Proteomes" id="UP000266861">
    <property type="component" value="Unassembled WGS sequence"/>
</dbReference>
<keyword evidence="3" id="KW-1185">Reference proteome</keyword>
<organism evidence="2 3">
    <name type="scientific">Diversispora epigaea</name>
    <dbReference type="NCBI Taxonomy" id="1348612"/>
    <lineage>
        <taxon>Eukaryota</taxon>
        <taxon>Fungi</taxon>
        <taxon>Fungi incertae sedis</taxon>
        <taxon>Mucoromycota</taxon>
        <taxon>Glomeromycotina</taxon>
        <taxon>Glomeromycetes</taxon>
        <taxon>Diversisporales</taxon>
        <taxon>Diversisporaceae</taxon>
        <taxon>Diversispora</taxon>
    </lineage>
</organism>
<sequence>MQNQTIIYFLEQIARLFSIHKNYPKPAAALPRLPNRDVKSRPKNKTEFTAQEKRVK</sequence>
<evidence type="ECO:0000313" key="3">
    <source>
        <dbReference type="Proteomes" id="UP000266861"/>
    </source>
</evidence>
<feature type="compositionally biased region" description="Basic and acidic residues" evidence="1">
    <location>
        <begin position="34"/>
        <end position="56"/>
    </location>
</feature>
<dbReference type="EMBL" id="PQFF01000253">
    <property type="protein sequence ID" value="RHZ69944.1"/>
    <property type="molecule type" value="Genomic_DNA"/>
</dbReference>
<evidence type="ECO:0000256" key="1">
    <source>
        <dbReference type="SAM" id="MobiDB-lite"/>
    </source>
</evidence>
<dbReference type="AlphaFoldDB" id="A0A397I973"/>
<reference evidence="2 3" key="1">
    <citation type="submission" date="2018-08" db="EMBL/GenBank/DDBJ databases">
        <title>Genome and evolution of the arbuscular mycorrhizal fungus Diversispora epigaea (formerly Glomus versiforme) and its bacterial endosymbionts.</title>
        <authorList>
            <person name="Sun X."/>
            <person name="Fei Z."/>
            <person name="Harrison M."/>
        </authorList>
    </citation>
    <scope>NUCLEOTIDE SEQUENCE [LARGE SCALE GENOMIC DNA]</scope>
    <source>
        <strain evidence="2 3">IT104</strain>
    </source>
</reference>
<name>A0A397I973_9GLOM</name>
<evidence type="ECO:0000313" key="2">
    <source>
        <dbReference type="EMBL" id="RHZ69944.1"/>
    </source>
</evidence>
<protein>
    <submittedName>
        <fullName evidence="2">Uncharacterized protein</fullName>
    </submittedName>
</protein>
<accession>A0A397I973</accession>
<proteinExistence type="predicted"/>